<gene>
    <name evidence="1" type="ORF">RPERSI_LOCUS26679</name>
</gene>
<reference evidence="1" key="1">
    <citation type="submission" date="2021-06" db="EMBL/GenBank/DDBJ databases">
        <authorList>
            <person name="Kallberg Y."/>
            <person name="Tangrot J."/>
            <person name="Rosling A."/>
        </authorList>
    </citation>
    <scope>NUCLEOTIDE SEQUENCE</scope>
    <source>
        <strain evidence="1">MA461A</strain>
    </source>
</reference>
<name>A0ACA9S5E6_9GLOM</name>
<feature type="non-terminal residue" evidence="1">
    <location>
        <position position="181"/>
    </location>
</feature>
<comment type="caution">
    <text evidence="1">The sequence shown here is derived from an EMBL/GenBank/DDBJ whole genome shotgun (WGS) entry which is preliminary data.</text>
</comment>
<keyword evidence="2" id="KW-1185">Reference proteome</keyword>
<sequence length="181" mass="21213">ASKRNLRKKELRTIKKAKIEKSIAQLSERHKTQSETRLSKSKSREYILSYWKSEDFMASDLKSKNDLQSIFLMDPKITFFKKFAERRQQREVIKTLLDRELLPLDAITTTPNHTNYSSHLTTFQILAEFIDLLESEIFDHTKPTNKNSDLAWKQFTLWCAHQQHVKAGKVSLKQTTISEAL</sequence>
<dbReference type="EMBL" id="CAJVQC010091792">
    <property type="protein sequence ID" value="CAG8826204.1"/>
    <property type="molecule type" value="Genomic_DNA"/>
</dbReference>
<proteinExistence type="predicted"/>
<protein>
    <submittedName>
        <fullName evidence="1">15804_t:CDS:1</fullName>
    </submittedName>
</protein>
<dbReference type="Proteomes" id="UP000789920">
    <property type="component" value="Unassembled WGS sequence"/>
</dbReference>
<accession>A0ACA9S5E6</accession>
<organism evidence="1 2">
    <name type="scientific">Racocetra persica</name>
    <dbReference type="NCBI Taxonomy" id="160502"/>
    <lineage>
        <taxon>Eukaryota</taxon>
        <taxon>Fungi</taxon>
        <taxon>Fungi incertae sedis</taxon>
        <taxon>Mucoromycota</taxon>
        <taxon>Glomeromycotina</taxon>
        <taxon>Glomeromycetes</taxon>
        <taxon>Diversisporales</taxon>
        <taxon>Gigasporaceae</taxon>
        <taxon>Racocetra</taxon>
    </lineage>
</organism>
<evidence type="ECO:0000313" key="1">
    <source>
        <dbReference type="EMBL" id="CAG8826204.1"/>
    </source>
</evidence>
<feature type="non-terminal residue" evidence="1">
    <location>
        <position position="1"/>
    </location>
</feature>
<evidence type="ECO:0000313" key="2">
    <source>
        <dbReference type="Proteomes" id="UP000789920"/>
    </source>
</evidence>